<organism evidence="2 3">
    <name type="scientific">Pseudomonas segetis</name>
    <dbReference type="NCBI Taxonomy" id="298908"/>
    <lineage>
        <taxon>Bacteria</taxon>
        <taxon>Pseudomonadati</taxon>
        <taxon>Pseudomonadota</taxon>
        <taxon>Gammaproteobacteria</taxon>
        <taxon>Pseudomonadales</taxon>
        <taxon>Pseudomonadaceae</taxon>
        <taxon>Pseudomonas</taxon>
    </lineage>
</organism>
<protein>
    <submittedName>
        <fullName evidence="2">Glyoxalase/Bleomycin resistance protein/Dioxygenase superfamily protein</fullName>
    </submittedName>
</protein>
<sequence>MQPQPLIAVVDVPASSLWYQQLLGCKSAHGGAEYEQLVNSSGQMILQLHAWDAHSHRYLGDSSLDSRGNGVLLWFEVNDFAAALVRIAALQIRVLQGPLVNPNAQHREVWLRDPDGYTVVLAGQHGEL</sequence>
<accession>A0A238ZX12</accession>
<dbReference type="Pfam" id="PF00903">
    <property type="entry name" value="Glyoxalase"/>
    <property type="match status" value="1"/>
</dbReference>
<proteinExistence type="predicted"/>
<keyword evidence="3" id="KW-1185">Reference proteome</keyword>
<feature type="domain" description="VOC" evidence="1">
    <location>
        <begin position="1"/>
        <end position="124"/>
    </location>
</feature>
<dbReference type="GO" id="GO:0051213">
    <property type="term" value="F:dioxygenase activity"/>
    <property type="evidence" value="ECO:0007669"/>
    <property type="project" value="UniProtKB-KW"/>
</dbReference>
<dbReference type="Gene3D" id="3.10.180.10">
    <property type="entry name" value="2,3-Dihydroxybiphenyl 1,2-Dioxygenase, domain 1"/>
    <property type="match status" value="1"/>
</dbReference>
<dbReference type="PROSITE" id="PS51819">
    <property type="entry name" value="VOC"/>
    <property type="match status" value="1"/>
</dbReference>
<keyword evidence="2" id="KW-0560">Oxidoreductase</keyword>
<dbReference type="SUPFAM" id="SSF54593">
    <property type="entry name" value="Glyoxalase/Bleomycin resistance protein/Dihydroxybiphenyl dioxygenase"/>
    <property type="match status" value="1"/>
</dbReference>
<name>A0A238ZX12_9PSED</name>
<dbReference type="InterPro" id="IPR004360">
    <property type="entry name" value="Glyas_Fos-R_dOase_dom"/>
</dbReference>
<dbReference type="AlphaFoldDB" id="A0A238ZX12"/>
<dbReference type="EMBL" id="FZOG01000001">
    <property type="protein sequence ID" value="SNR87314.1"/>
    <property type="molecule type" value="Genomic_DNA"/>
</dbReference>
<dbReference type="InterPro" id="IPR029068">
    <property type="entry name" value="Glyas_Bleomycin-R_OHBP_Dase"/>
</dbReference>
<dbReference type="InterPro" id="IPR037523">
    <property type="entry name" value="VOC_core"/>
</dbReference>
<evidence type="ECO:0000259" key="1">
    <source>
        <dbReference type="PROSITE" id="PS51819"/>
    </source>
</evidence>
<gene>
    <name evidence="2" type="ORF">SAMN05216255_0724</name>
</gene>
<reference evidence="3" key="1">
    <citation type="submission" date="2017-06" db="EMBL/GenBank/DDBJ databases">
        <authorList>
            <person name="Varghese N."/>
            <person name="Submissions S."/>
        </authorList>
    </citation>
    <scope>NUCLEOTIDE SEQUENCE [LARGE SCALE GENOMIC DNA]</scope>
    <source>
        <strain evidence="3">CIP 108523</strain>
    </source>
</reference>
<evidence type="ECO:0000313" key="2">
    <source>
        <dbReference type="EMBL" id="SNR87314.1"/>
    </source>
</evidence>
<dbReference type="Proteomes" id="UP000242915">
    <property type="component" value="Unassembled WGS sequence"/>
</dbReference>
<evidence type="ECO:0000313" key="3">
    <source>
        <dbReference type="Proteomes" id="UP000242915"/>
    </source>
</evidence>
<dbReference type="RefSeq" id="WP_010485146.1">
    <property type="nucleotide sequence ID" value="NZ_FZOG01000001.1"/>
</dbReference>
<keyword evidence="2" id="KW-0223">Dioxygenase</keyword>